<dbReference type="Proteomes" id="UP001595660">
    <property type="component" value="Unassembled WGS sequence"/>
</dbReference>
<accession>A0ABD5NEW0</accession>
<feature type="compositionally biased region" description="Low complexity" evidence="1">
    <location>
        <begin position="57"/>
        <end position="67"/>
    </location>
</feature>
<evidence type="ECO:0000256" key="1">
    <source>
        <dbReference type="SAM" id="MobiDB-lite"/>
    </source>
</evidence>
<evidence type="ECO:0000313" key="2">
    <source>
        <dbReference type="EMBL" id="MFC3477689.1"/>
    </source>
</evidence>
<protein>
    <submittedName>
        <fullName evidence="2">Uncharacterized protein</fullName>
    </submittedName>
</protein>
<name>A0ABD5NEW0_9EURY</name>
<reference evidence="2 3" key="1">
    <citation type="journal article" date="2019" name="Int. J. Syst. Evol. Microbiol.">
        <title>The Global Catalogue of Microorganisms (GCM) 10K type strain sequencing project: providing services to taxonomists for standard genome sequencing and annotation.</title>
        <authorList>
            <consortium name="The Broad Institute Genomics Platform"/>
            <consortium name="The Broad Institute Genome Sequencing Center for Infectious Disease"/>
            <person name="Wu L."/>
            <person name="Ma J."/>
        </authorList>
    </citation>
    <scope>NUCLEOTIDE SEQUENCE [LARGE SCALE GENOMIC DNA]</scope>
    <source>
        <strain evidence="2 3">CGMCC 1.12562</strain>
    </source>
</reference>
<dbReference type="RefSeq" id="WP_232571187.1">
    <property type="nucleotide sequence ID" value="NZ_CP089466.1"/>
</dbReference>
<dbReference type="EMBL" id="JBHRWN010000002">
    <property type="protein sequence ID" value="MFC3477689.1"/>
    <property type="molecule type" value="Genomic_DNA"/>
</dbReference>
<feature type="compositionally biased region" description="Acidic residues" evidence="1">
    <location>
        <begin position="98"/>
        <end position="119"/>
    </location>
</feature>
<dbReference type="GeneID" id="69116378"/>
<proteinExistence type="predicted"/>
<comment type="caution">
    <text evidence="2">The sequence shown here is derived from an EMBL/GenBank/DDBJ whole genome shotgun (WGS) entry which is preliminary data.</text>
</comment>
<keyword evidence="3" id="KW-1185">Reference proteome</keyword>
<evidence type="ECO:0000313" key="3">
    <source>
        <dbReference type="Proteomes" id="UP001595660"/>
    </source>
</evidence>
<feature type="region of interest" description="Disordered" evidence="1">
    <location>
        <begin position="51"/>
        <end position="133"/>
    </location>
</feature>
<dbReference type="AlphaFoldDB" id="A0ABD5NEW0"/>
<sequence>MRQLDACDFCGDAPEGVFEVVPATVPDGPVRLALCADCRTTLQTVVDPLLDADGEPAESTGGSAAEPASEELAAEPTVDEPSRSSPPASDDAAGVTIEIEDDDETGGDETSADAGDDSADSGTAGGAPARRPDGYAQVIRLLQNREGAMPREDLRALATNAYDLGEQTFEDAVDAAIDNGDVEESAGGLRTT</sequence>
<organism evidence="2 3">
    <name type="scientific">Halobacterium litoreum</name>
    <dbReference type="NCBI Taxonomy" id="2039234"/>
    <lineage>
        <taxon>Archaea</taxon>
        <taxon>Methanobacteriati</taxon>
        <taxon>Methanobacteriota</taxon>
        <taxon>Stenosarchaea group</taxon>
        <taxon>Halobacteria</taxon>
        <taxon>Halobacteriales</taxon>
        <taxon>Halobacteriaceae</taxon>
        <taxon>Halobacterium</taxon>
    </lineage>
</organism>
<gene>
    <name evidence="2" type="ORF">ACFOKC_08120</name>
</gene>
<feature type="compositionally biased region" description="Low complexity" evidence="1">
    <location>
        <begin position="83"/>
        <end position="97"/>
    </location>
</feature>